<evidence type="ECO:0000313" key="5">
    <source>
        <dbReference type="Proteomes" id="UP000029914"/>
    </source>
</evidence>
<dbReference type="KEGG" id="cdo:CDOO_05170"/>
<dbReference type="Pfam" id="PF00106">
    <property type="entry name" value="adh_short"/>
    <property type="match status" value="1"/>
</dbReference>
<evidence type="ECO:0000256" key="2">
    <source>
        <dbReference type="ARBA" id="ARBA00023002"/>
    </source>
</evidence>
<organism evidence="4 5">
    <name type="scientific">Corynebacterium doosanense CAU 212 = DSM 45436</name>
    <dbReference type="NCBI Taxonomy" id="558173"/>
    <lineage>
        <taxon>Bacteria</taxon>
        <taxon>Bacillati</taxon>
        <taxon>Actinomycetota</taxon>
        <taxon>Actinomycetes</taxon>
        <taxon>Mycobacteriales</taxon>
        <taxon>Corynebacteriaceae</taxon>
        <taxon>Corynebacterium</taxon>
    </lineage>
</organism>
<dbReference type="SMART" id="SM00822">
    <property type="entry name" value="PKS_KR"/>
    <property type="match status" value="1"/>
</dbReference>
<evidence type="ECO:0000313" key="4">
    <source>
        <dbReference type="EMBL" id="AIT60708.1"/>
    </source>
</evidence>
<dbReference type="PROSITE" id="PS00061">
    <property type="entry name" value="ADH_SHORT"/>
    <property type="match status" value="1"/>
</dbReference>
<dbReference type="GO" id="GO:0016020">
    <property type="term" value="C:membrane"/>
    <property type="evidence" value="ECO:0007669"/>
    <property type="project" value="TreeGrafter"/>
</dbReference>
<dbReference type="HOGENOM" id="CLU_010194_2_1_11"/>
<dbReference type="Gene3D" id="3.40.50.720">
    <property type="entry name" value="NAD(P)-binding Rossmann-like Domain"/>
    <property type="match status" value="1"/>
</dbReference>
<dbReference type="AlphaFoldDB" id="A0A097IF09"/>
<dbReference type="InterPro" id="IPR057326">
    <property type="entry name" value="KR_dom"/>
</dbReference>
<dbReference type="InterPro" id="IPR036291">
    <property type="entry name" value="NAD(P)-bd_dom_sf"/>
</dbReference>
<dbReference type="SUPFAM" id="SSF51735">
    <property type="entry name" value="NAD(P)-binding Rossmann-fold domains"/>
    <property type="match status" value="1"/>
</dbReference>
<feature type="domain" description="Ketoreductase" evidence="3">
    <location>
        <begin position="12"/>
        <end position="191"/>
    </location>
</feature>
<gene>
    <name evidence="4" type="ORF">CDOO_05170</name>
</gene>
<reference evidence="4 5" key="1">
    <citation type="submission" date="2013-09" db="EMBL/GenBank/DDBJ databases">
        <title>Complete genome sequence of Corynebacterium doosanense CAU 212(T) (=DSM 45436(T)), isolated from activated sludge.</title>
        <authorList>
            <person name="Schaffert L."/>
            <person name="Albersmeier A."/>
            <person name="Kalinowski J."/>
            <person name="Ruckert C."/>
        </authorList>
    </citation>
    <scope>NUCLEOTIDE SEQUENCE [LARGE SCALE GENOMIC DNA]</scope>
    <source>
        <strain evidence="4 5">CAU 212</strain>
    </source>
</reference>
<dbReference type="PRINTS" id="PR00081">
    <property type="entry name" value="GDHRDH"/>
</dbReference>
<keyword evidence="5" id="KW-1185">Reference proteome</keyword>
<sequence length="273" mass="28918">MARKQQTRIAGSSALVTGASSGIGREICRELARRGVARLVIVARREAELRALATELARPGLEVQVRPVDLADPVAAAALVEDIAADPVDILCLGAGFGDHVLFDRSEWSRIASMVQVNLTSVLQLVHGLLPGMIARRRGALMIISSGSGYTHMPMSTTYATTKHALAGFCANLRLDLTGTPVTVTEVAPGPVPTGFDVAAGAEAGLDSQVPAFMVIDAKRCAIEAVDGLERGEALVWPGRGYRALMRLVGVMPRPIQRAMFARSGSVSARQRI</sequence>
<dbReference type="Proteomes" id="UP000029914">
    <property type="component" value="Chromosome"/>
</dbReference>
<evidence type="ECO:0000256" key="1">
    <source>
        <dbReference type="ARBA" id="ARBA00006484"/>
    </source>
</evidence>
<dbReference type="InterPro" id="IPR020904">
    <property type="entry name" value="Sc_DH/Rdtase_CS"/>
</dbReference>
<dbReference type="OrthoDB" id="158573at2"/>
<dbReference type="GO" id="GO:0016491">
    <property type="term" value="F:oxidoreductase activity"/>
    <property type="evidence" value="ECO:0007669"/>
    <property type="project" value="UniProtKB-KW"/>
</dbReference>
<dbReference type="InterPro" id="IPR002347">
    <property type="entry name" value="SDR_fam"/>
</dbReference>
<dbReference type="EMBL" id="CP006764">
    <property type="protein sequence ID" value="AIT60708.1"/>
    <property type="molecule type" value="Genomic_DNA"/>
</dbReference>
<keyword evidence="2" id="KW-0560">Oxidoreductase</keyword>
<dbReference type="RefSeq" id="WP_018022638.1">
    <property type="nucleotide sequence ID" value="NZ_AQUX01000010.1"/>
</dbReference>
<dbReference type="PANTHER" id="PTHR44196:SF2">
    <property type="entry name" value="SHORT-CHAIN DEHYDROGENASE-RELATED"/>
    <property type="match status" value="1"/>
</dbReference>
<dbReference type="eggNOG" id="COG0300">
    <property type="taxonomic scope" value="Bacteria"/>
</dbReference>
<dbReference type="PANTHER" id="PTHR44196">
    <property type="entry name" value="DEHYDROGENASE/REDUCTASE SDR FAMILY MEMBER 7B"/>
    <property type="match status" value="1"/>
</dbReference>
<dbReference type="STRING" id="558173.CDOO_05170"/>
<proteinExistence type="inferred from homology"/>
<dbReference type="PIRSF" id="PIRSF000126">
    <property type="entry name" value="11-beta-HSD1"/>
    <property type="match status" value="1"/>
</dbReference>
<accession>A0A097IF09</accession>
<comment type="similarity">
    <text evidence="1">Belongs to the short-chain dehydrogenases/reductases (SDR) family.</text>
</comment>
<protein>
    <submittedName>
        <fullName evidence="4">Short-chain dehydrogenase</fullName>
    </submittedName>
</protein>
<evidence type="ECO:0000259" key="3">
    <source>
        <dbReference type="SMART" id="SM00822"/>
    </source>
</evidence>
<name>A0A097IF09_9CORY</name>